<dbReference type="InterPro" id="IPR052062">
    <property type="entry name" value="Murein_DD/LD_carboxypeptidase"/>
</dbReference>
<accession>A0A0A2EIV0</accession>
<dbReference type="eggNOG" id="COG0791">
    <property type="taxonomic scope" value="Bacteria"/>
</dbReference>
<evidence type="ECO:0000256" key="4">
    <source>
        <dbReference type="ARBA" id="ARBA00022801"/>
    </source>
</evidence>
<evidence type="ECO:0000256" key="1">
    <source>
        <dbReference type="ARBA" id="ARBA00007074"/>
    </source>
</evidence>
<dbReference type="RefSeq" id="WP_036852646.1">
    <property type="nucleotide sequence ID" value="NZ_JQJD01000057.1"/>
</dbReference>
<keyword evidence="2" id="KW-0645">Protease</keyword>
<dbReference type="InterPro" id="IPR000064">
    <property type="entry name" value="NLP_P60_dom"/>
</dbReference>
<dbReference type="Pfam" id="PF00877">
    <property type="entry name" value="NLPC_P60"/>
    <property type="match status" value="1"/>
</dbReference>
<dbReference type="PANTHER" id="PTHR47360">
    <property type="entry name" value="MUREIN DD-ENDOPEPTIDASE MEPS/MUREIN LD-CARBOXYPEPTIDASE"/>
    <property type="match status" value="1"/>
</dbReference>
<sequence length="186" mass="21047">MQRKIIILILTLLVMGTTSCRVHKPAVVGRVCLPPSPPELEVEERTEDLSLELKTPVTIEDNLTLYEFVKDWLRVPYRYGAYSKAGTDCSGFVYHLYKDVYGIDVTRTSAQGLREKCRAIDKTELKEGDLVFFNIRNRRGGAASHVGVYLKNGLFVHAATRSGVTISRMSDGYYTRYYLSSGRILE</sequence>
<name>A0A0A2EIV0_PORCN</name>
<dbReference type="AlphaFoldDB" id="A0A0A2EIV0"/>
<evidence type="ECO:0000259" key="6">
    <source>
        <dbReference type="PROSITE" id="PS51935"/>
    </source>
</evidence>
<dbReference type="Gene3D" id="3.90.1720.10">
    <property type="entry name" value="endopeptidase domain like (from Nostoc punctiforme)"/>
    <property type="match status" value="1"/>
</dbReference>
<dbReference type="PROSITE" id="PS51257">
    <property type="entry name" value="PROKAR_LIPOPROTEIN"/>
    <property type="match status" value="1"/>
</dbReference>
<evidence type="ECO:0000313" key="8">
    <source>
        <dbReference type="Proteomes" id="UP000030125"/>
    </source>
</evidence>
<comment type="caution">
    <text evidence="7">The sequence shown here is derived from an EMBL/GenBank/DDBJ whole genome shotgun (WGS) entry which is preliminary data.</text>
</comment>
<keyword evidence="5" id="KW-0788">Thiol protease</keyword>
<reference evidence="7 8" key="1">
    <citation type="submission" date="2014-08" db="EMBL/GenBank/DDBJ databases">
        <title>Porphyromonas cangingivalis strain:COT-109_OH1386 Genome sequencing.</title>
        <authorList>
            <person name="Wallis C."/>
            <person name="Deusch O."/>
            <person name="O'Flynn C."/>
            <person name="Davis I."/>
            <person name="Jospin G."/>
            <person name="Darling A.E."/>
            <person name="Coil D.A."/>
            <person name="Alexiev A."/>
            <person name="Horsfall A."/>
            <person name="Kirkwood N."/>
            <person name="Harris S."/>
            <person name="Eisen J.A."/>
        </authorList>
    </citation>
    <scope>NUCLEOTIDE SEQUENCE [LARGE SCALE GENOMIC DNA]</scope>
    <source>
        <strain evidence="8">COT-109 OH1386</strain>
    </source>
</reference>
<proteinExistence type="inferred from homology"/>
<dbReference type="InterPro" id="IPR038765">
    <property type="entry name" value="Papain-like_cys_pep_sf"/>
</dbReference>
<dbReference type="PROSITE" id="PS51935">
    <property type="entry name" value="NLPC_P60"/>
    <property type="match status" value="1"/>
</dbReference>
<dbReference type="SUPFAM" id="SSF54001">
    <property type="entry name" value="Cysteine proteinases"/>
    <property type="match status" value="1"/>
</dbReference>
<evidence type="ECO:0000256" key="5">
    <source>
        <dbReference type="ARBA" id="ARBA00022807"/>
    </source>
</evidence>
<organism evidence="7 8">
    <name type="scientific">Porphyromonas cangingivalis</name>
    <dbReference type="NCBI Taxonomy" id="36874"/>
    <lineage>
        <taxon>Bacteria</taxon>
        <taxon>Pseudomonadati</taxon>
        <taxon>Bacteroidota</taxon>
        <taxon>Bacteroidia</taxon>
        <taxon>Bacteroidales</taxon>
        <taxon>Porphyromonadaceae</taxon>
        <taxon>Porphyromonas</taxon>
    </lineage>
</organism>
<evidence type="ECO:0000256" key="3">
    <source>
        <dbReference type="ARBA" id="ARBA00022729"/>
    </source>
</evidence>
<feature type="domain" description="NlpC/P60" evidence="6">
    <location>
        <begin position="59"/>
        <end position="185"/>
    </location>
</feature>
<evidence type="ECO:0000256" key="2">
    <source>
        <dbReference type="ARBA" id="ARBA00022670"/>
    </source>
</evidence>
<keyword evidence="8" id="KW-1185">Reference proteome</keyword>
<dbReference type="EMBL" id="JQJD01000057">
    <property type="protein sequence ID" value="KGN78796.1"/>
    <property type="molecule type" value="Genomic_DNA"/>
</dbReference>
<gene>
    <name evidence="7" type="ORF">HQ35_09125</name>
</gene>
<keyword evidence="3" id="KW-0732">Signal</keyword>
<protein>
    <recommendedName>
        <fullName evidence="6">NlpC/P60 domain-containing protein</fullName>
    </recommendedName>
</protein>
<dbReference type="Proteomes" id="UP000030125">
    <property type="component" value="Unassembled WGS sequence"/>
</dbReference>
<dbReference type="PANTHER" id="PTHR47360:SF1">
    <property type="entry name" value="ENDOPEPTIDASE NLPC-RELATED"/>
    <property type="match status" value="1"/>
</dbReference>
<evidence type="ECO:0000313" key="7">
    <source>
        <dbReference type="EMBL" id="KGN78796.1"/>
    </source>
</evidence>
<dbReference type="GO" id="GO:0008234">
    <property type="term" value="F:cysteine-type peptidase activity"/>
    <property type="evidence" value="ECO:0007669"/>
    <property type="project" value="UniProtKB-KW"/>
</dbReference>
<dbReference type="GO" id="GO:0006508">
    <property type="term" value="P:proteolysis"/>
    <property type="evidence" value="ECO:0007669"/>
    <property type="project" value="UniProtKB-KW"/>
</dbReference>
<keyword evidence="4" id="KW-0378">Hydrolase</keyword>
<comment type="similarity">
    <text evidence="1">Belongs to the peptidase C40 family.</text>
</comment>
<dbReference type="STRING" id="36874.HQ34_02815"/>